<proteinExistence type="predicted"/>
<accession>A0A1H4RQ89</accession>
<reference evidence="2 3" key="1">
    <citation type="submission" date="2016-10" db="EMBL/GenBank/DDBJ databases">
        <authorList>
            <person name="de Groot N.N."/>
        </authorList>
    </citation>
    <scope>NUCLEOTIDE SEQUENCE [LARGE SCALE GENOMIC DNA]</scope>
    <source>
        <strain evidence="2 3">GAS522</strain>
    </source>
</reference>
<evidence type="ECO:0000313" key="3">
    <source>
        <dbReference type="Proteomes" id="UP000183208"/>
    </source>
</evidence>
<sequence length="41" mass="4251">MTDPDPIELAVQEIQRTAPRTKPAGSNPFAAKPAADVASST</sequence>
<dbReference type="Proteomes" id="UP000183208">
    <property type="component" value="Unassembled WGS sequence"/>
</dbReference>
<protein>
    <submittedName>
        <fullName evidence="2">Uncharacterized protein</fullName>
    </submittedName>
</protein>
<dbReference type="EMBL" id="FNTI01000001">
    <property type="protein sequence ID" value="SEC33791.1"/>
    <property type="molecule type" value="Genomic_DNA"/>
</dbReference>
<evidence type="ECO:0000313" key="2">
    <source>
        <dbReference type="EMBL" id="SEC33791.1"/>
    </source>
</evidence>
<dbReference type="AlphaFoldDB" id="A0A1H4RQ89"/>
<organism evidence="2 3">
    <name type="scientific">Bradyrhizobium lablabi</name>
    <dbReference type="NCBI Taxonomy" id="722472"/>
    <lineage>
        <taxon>Bacteria</taxon>
        <taxon>Pseudomonadati</taxon>
        <taxon>Pseudomonadota</taxon>
        <taxon>Alphaproteobacteria</taxon>
        <taxon>Hyphomicrobiales</taxon>
        <taxon>Nitrobacteraceae</taxon>
        <taxon>Bradyrhizobium</taxon>
    </lineage>
</organism>
<evidence type="ECO:0000256" key="1">
    <source>
        <dbReference type="SAM" id="MobiDB-lite"/>
    </source>
</evidence>
<gene>
    <name evidence="2" type="ORF">SAMN05444171_1178</name>
</gene>
<feature type="region of interest" description="Disordered" evidence="1">
    <location>
        <begin position="16"/>
        <end position="41"/>
    </location>
</feature>
<name>A0A1H4RQ89_9BRAD</name>